<organism evidence="15 16">
    <name type="scientific">Lentilactobacillus kisonensis F0435</name>
    <dbReference type="NCBI Taxonomy" id="797516"/>
    <lineage>
        <taxon>Bacteria</taxon>
        <taxon>Bacillati</taxon>
        <taxon>Bacillota</taxon>
        <taxon>Bacilli</taxon>
        <taxon>Lactobacillales</taxon>
        <taxon>Lactobacillaceae</taxon>
        <taxon>Lentilactobacillus</taxon>
    </lineage>
</organism>
<comment type="miscellaneous">
    <text evidence="11">A single active site specifically recognizes both ATP and CTP and is responsible for their addition.</text>
</comment>
<feature type="domain" description="CCA-adding enzyme C-terminal" evidence="14">
    <location>
        <begin position="252"/>
        <end position="396"/>
    </location>
</feature>
<evidence type="ECO:0000256" key="11">
    <source>
        <dbReference type="HAMAP-Rule" id="MF_01263"/>
    </source>
</evidence>
<dbReference type="Gene3D" id="1.20.58.560">
    <property type="match status" value="1"/>
</dbReference>
<evidence type="ECO:0000259" key="13">
    <source>
        <dbReference type="Pfam" id="PF12627"/>
    </source>
</evidence>
<evidence type="ECO:0000256" key="1">
    <source>
        <dbReference type="ARBA" id="ARBA00001946"/>
    </source>
</evidence>
<feature type="binding site" evidence="11">
    <location>
        <position position="166"/>
    </location>
    <ligand>
        <name>CTP</name>
        <dbReference type="ChEBI" id="CHEBI:37563"/>
    </ligand>
</feature>
<feature type="binding site" evidence="11">
    <location>
        <position position="169"/>
    </location>
    <ligand>
        <name>ATP</name>
        <dbReference type="ChEBI" id="CHEBI:30616"/>
    </ligand>
</feature>
<feature type="domain" description="tRNA nucleotidyltransferase/poly(A) polymerase RNA and SrmB- binding" evidence="13">
    <location>
        <begin position="178"/>
        <end position="237"/>
    </location>
</feature>
<dbReference type="HOGENOM" id="CLU_015961_3_0_9"/>
<evidence type="ECO:0000256" key="8">
    <source>
        <dbReference type="ARBA" id="ARBA00022840"/>
    </source>
</evidence>
<dbReference type="AlphaFoldDB" id="H1LG47"/>
<gene>
    <name evidence="11" type="primary">cca</name>
    <name evidence="15" type="ORF">HMPREF9104_01573</name>
</gene>
<feature type="binding site" evidence="11">
    <location>
        <position position="36"/>
    </location>
    <ligand>
        <name>ATP</name>
        <dbReference type="ChEBI" id="CHEBI:30616"/>
    </ligand>
</feature>
<dbReference type="GO" id="GO:0160016">
    <property type="term" value="F:CCACCA tRNA nucleotidyltransferase activity"/>
    <property type="evidence" value="ECO:0007669"/>
    <property type="project" value="RHEA"/>
</dbReference>
<dbReference type="SUPFAM" id="SSF81891">
    <property type="entry name" value="Poly A polymerase C-terminal region-like"/>
    <property type="match status" value="1"/>
</dbReference>
<dbReference type="NCBIfam" id="NF009814">
    <property type="entry name" value="PRK13299.1"/>
    <property type="match status" value="1"/>
</dbReference>
<keyword evidence="8 11" id="KW-0067">ATP-binding</keyword>
<dbReference type="GO" id="GO:0005524">
    <property type="term" value="F:ATP binding"/>
    <property type="evidence" value="ECO:0007669"/>
    <property type="project" value="UniProtKB-UniRule"/>
</dbReference>
<dbReference type="GO" id="GO:0000049">
    <property type="term" value="F:tRNA binding"/>
    <property type="evidence" value="ECO:0007669"/>
    <property type="project" value="UniProtKB-UniRule"/>
</dbReference>
<evidence type="ECO:0000256" key="9">
    <source>
        <dbReference type="ARBA" id="ARBA00022842"/>
    </source>
</evidence>
<dbReference type="InterPro" id="IPR050264">
    <property type="entry name" value="Bact_CCA-adding_enz_type3_sf"/>
</dbReference>
<dbReference type="Gene3D" id="3.30.460.10">
    <property type="entry name" value="Beta Polymerase, domain 2"/>
    <property type="match status" value="1"/>
</dbReference>
<dbReference type="PATRIC" id="fig|797516.3.peg.1397"/>
<feature type="binding site" evidence="11">
    <location>
        <position position="39"/>
    </location>
    <ligand>
        <name>CTP</name>
        <dbReference type="ChEBI" id="CHEBI:37563"/>
    </ligand>
</feature>
<dbReference type="InterPro" id="IPR032828">
    <property type="entry name" value="PolyA_RNA-bd"/>
</dbReference>
<evidence type="ECO:0000313" key="15">
    <source>
        <dbReference type="EMBL" id="EHO51059.1"/>
    </source>
</evidence>
<evidence type="ECO:0000256" key="7">
    <source>
        <dbReference type="ARBA" id="ARBA00022800"/>
    </source>
</evidence>
<name>H1LG47_9LACO</name>
<evidence type="ECO:0000313" key="16">
    <source>
        <dbReference type="Proteomes" id="UP000005025"/>
    </source>
</evidence>
<comment type="function">
    <text evidence="11">Catalyzes the addition and repair of the essential 3'-terminal CCA sequence in tRNAs without using a nucleic acid template. Adds these three nucleotides in the order of C, C, and A to the tRNA nucleotide-73, using CTP and ATP as substrates and producing inorganic pyrophosphate. tRNA 3'-terminal CCA addition is required both for tRNA processing and repair. Also involved in tRNA surveillance by mediating tandem CCA addition to generate a CCACCA at the 3' terminus of unstable tRNAs. While stable tRNAs receive only 3'-terminal CCA, unstable tRNAs are marked with CCACCA and rapidly degraded.</text>
</comment>
<keyword evidence="6 11" id="KW-0547">Nucleotide-binding</keyword>
<keyword evidence="7 11" id="KW-0692">RNA repair</keyword>
<keyword evidence="10 11" id="KW-0694">RNA-binding</keyword>
<feature type="binding site" evidence="11">
    <location>
        <position position="120"/>
    </location>
    <ligand>
        <name>ATP</name>
        <dbReference type="ChEBI" id="CHEBI:30616"/>
    </ligand>
</feature>
<sequence length="406" mass="46109">MAIIVKMGKVPTEFKEALPILQRIEKAGYEAYFVGGSVRDTLWHRPIHDVDIATSAYPSEVKELFKRTVDTGIEHGTVMILDHGTGYEVTTFRTESGYQDYRRPDKVKFVRSLKEDLKRRDFTINALAMSESGQITDLFGGLADMKAKIIRAVGDPDERFNEDALRMMRAIRFASQLDFQIEAKTLVGIKRHSHLLEKIAVERTHTEFVKMMTGRDAENGLDLMVATDLYQHMPGLTSRQSQLQRMIQSHFKLINEVQVWSLLAFYFNFSSQEISQFLKSWKTANKIIDDVILTTELLFRMTADQVANWDLYRAGRQNVTNAVAILNTISPASFSAYLTDYQKLPITDKKQLKITGGQLIKAGILKPSPELGKVLNYLEKAVVQATVRNDEQALINATTSFINEDD</sequence>
<keyword evidence="5 11" id="KW-0479">Metal-binding</keyword>
<reference evidence="15 16" key="1">
    <citation type="submission" date="2011-09" db="EMBL/GenBank/DDBJ databases">
        <authorList>
            <person name="Weinstock G."/>
            <person name="Sodergren E."/>
            <person name="Clifton S."/>
            <person name="Fulton L."/>
            <person name="Fulton B."/>
            <person name="Courtney L."/>
            <person name="Fronick C."/>
            <person name="Harrison M."/>
            <person name="Strong C."/>
            <person name="Farmer C."/>
            <person name="Delahaunty K."/>
            <person name="Markovic C."/>
            <person name="Hall O."/>
            <person name="Minx P."/>
            <person name="Tomlinson C."/>
            <person name="Mitreva M."/>
            <person name="Hou S."/>
            <person name="Chen J."/>
            <person name="Wollam A."/>
            <person name="Pepin K.H."/>
            <person name="Johnson M."/>
            <person name="Bhonagiri V."/>
            <person name="Zhang X."/>
            <person name="Suruliraj S."/>
            <person name="Warren W."/>
            <person name="Chinwalla A."/>
            <person name="Mardis E.R."/>
            <person name="Wilson R.K."/>
        </authorList>
    </citation>
    <scope>NUCLEOTIDE SEQUENCE [LARGE SCALE GENOMIC DNA]</scope>
    <source>
        <strain evidence="15 16">F0435</strain>
    </source>
</reference>
<dbReference type="GO" id="GO:0004810">
    <property type="term" value="F:CCA tRNA nucleotidyltransferase activity"/>
    <property type="evidence" value="ECO:0007669"/>
    <property type="project" value="UniProtKB-UniRule"/>
</dbReference>
<feature type="binding site" evidence="11">
    <location>
        <position position="166"/>
    </location>
    <ligand>
        <name>ATP</name>
        <dbReference type="ChEBI" id="CHEBI:30616"/>
    </ligand>
</feature>
<feature type="binding site" evidence="11">
    <location>
        <position position="120"/>
    </location>
    <ligand>
        <name>CTP</name>
        <dbReference type="ChEBI" id="CHEBI:37563"/>
    </ligand>
</feature>
<keyword evidence="2 11" id="KW-0808">Transferase</keyword>
<comment type="catalytic activity">
    <reaction evidence="11">
        <text>a tRNA with a 3' CCA end + 2 CTP + ATP = a tRNA with a 3' CCACCA end + 3 diphosphate</text>
        <dbReference type="Rhea" id="RHEA:76235"/>
        <dbReference type="Rhea" id="RHEA-COMP:10468"/>
        <dbReference type="Rhea" id="RHEA-COMP:18655"/>
        <dbReference type="ChEBI" id="CHEBI:30616"/>
        <dbReference type="ChEBI" id="CHEBI:33019"/>
        <dbReference type="ChEBI" id="CHEBI:37563"/>
        <dbReference type="ChEBI" id="CHEBI:83071"/>
        <dbReference type="ChEBI" id="CHEBI:195187"/>
    </reaction>
</comment>
<dbReference type="Gene3D" id="1.10.110.30">
    <property type="match status" value="1"/>
</dbReference>
<comment type="catalytic activity">
    <reaction evidence="11">
        <text>a tRNA precursor + 2 CTP + ATP = a tRNA with a 3' CCA end + 3 diphosphate</text>
        <dbReference type="Rhea" id="RHEA:14433"/>
        <dbReference type="Rhea" id="RHEA-COMP:10465"/>
        <dbReference type="Rhea" id="RHEA-COMP:10468"/>
        <dbReference type="ChEBI" id="CHEBI:30616"/>
        <dbReference type="ChEBI" id="CHEBI:33019"/>
        <dbReference type="ChEBI" id="CHEBI:37563"/>
        <dbReference type="ChEBI" id="CHEBI:74896"/>
        <dbReference type="ChEBI" id="CHEBI:83071"/>
        <dbReference type="EC" id="2.7.7.72"/>
    </reaction>
</comment>
<evidence type="ECO:0000259" key="14">
    <source>
        <dbReference type="Pfam" id="PF13735"/>
    </source>
</evidence>
<keyword evidence="3 11" id="KW-0819">tRNA processing</keyword>
<feature type="binding site" evidence="11">
    <location>
        <position position="39"/>
    </location>
    <ligand>
        <name>ATP</name>
        <dbReference type="ChEBI" id="CHEBI:30616"/>
    </ligand>
</feature>
<accession>H1LG47</accession>
<dbReference type="EC" id="2.7.7.72" evidence="11"/>
<dbReference type="GO" id="GO:0000287">
    <property type="term" value="F:magnesium ion binding"/>
    <property type="evidence" value="ECO:0007669"/>
    <property type="project" value="UniProtKB-UniRule"/>
</dbReference>
<dbReference type="HAMAP" id="MF_01263">
    <property type="entry name" value="CCA_bact_type3"/>
    <property type="match status" value="1"/>
</dbReference>
<proteinExistence type="inferred from homology"/>
<dbReference type="PANTHER" id="PTHR46173:SF1">
    <property type="entry name" value="CCA TRNA NUCLEOTIDYLTRANSFERASE 1, MITOCHONDRIAL"/>
    <property type="match status" value="1"/>
</dbReference>
<feature type="binding site" evidence="11">
    <location>
        <position position="36"/>
    </location>
    <ligand>
        <name>CTP</name>
        <dbReference type="ChEBI" id="CHEBI:37563"/>
    </ligand>
</feature>
<dbReference type="Pfam" id="PF13735">
    <property type="entry name" value="tRNA_NucTran2_2"/>
    <property type="match status" value="1"/>
</dbReference>
<dbReference type="InterPro" id="IPR023068">
    <property type="entry name" value="CCA-adding_enz_firmicutes"/>
</dbReference>
<evidence type="ECO:0000256" key="5">
    <source>
        <dbReference type="ARBA" id="ARBA00022723"/>
    </source>
</evidence>
<protein>
    <recommendedName>
        <fullName evidence="11">CCA-adding enzyme</fullName>
        <ecNumber evidence="11">2.7.7.72</ecNumber>
    </recommendedName>
    <alternativeName>
        <fullName evidence="11">CCA tRNA nucleotidyltransferase</fullName>
    </alternativeName>
    <alternativeName>
        <fullName evidence="11">tRNA CCA-pyrophosphorylase</fullName>
    </alternativeName>
    <alternativeName>
        <fullName evidence="11">tRNA adenylyl-/cytidylyl- transferase</fullName>
    </alternativeName>
    <alternativeName>
        <fullName evidence="11">tRNA nucleotidyltransferase</fullName>
    </alternativeName>
    <alternativeName>
        <fullName evidence="11">tRNA-NT</fullName>
    </alternativeName>
</protein>
<evidence type="ECO:0000256" key="2">
    <source>
        <dbReference type="ARBA" id="ARBA00022679"/>
    </source>
</evidence>
<evidence type="ECO:0000256" key="3">
    <source>
        <dbReference type="ARBA" id="ARBA00022694"/>
    </source>
</evidence>
<feature type="binding site" evidence="11">
    <location>
        <position position="49"/>
    </location>
    <ligand>
        <name>Mg(2+)</name>
        <dbReference type="ChEBI" id="CHEBI:18420"/>
    </ligand>
</feature>
<feature type="binding site" evidence="11">
    <location>
        <position position="169"/>
    </location>
    <ligand>
        <name>CTP</name>
        <dbReference type="ChEBI" id="CHEBI:37563"/>
    </ligand>
</feature>
<comment type="similarity">
    <text evidence="11">Belongs to the tRNA nucleotidyltransferase/poly(A) polymerase family. Bacterial CCA-adding enzyme type 3 subfamily.</text>
</comment>
<evidence type="ECO:0000256" key="4">
    <source>
        <dbReference type="ARBA" id="ARBA00022695"/>
    </source>
</evidence>
<dbReference type="InterPro" id="IPR043519">
    <property type="entry name" value="NT_sf"/>
</dbReference>
<feature type="binding site" evidence="11">
    <location>
        <position position="172"/>
    </location>
    <ligand>
        <name>CTP</name>
        <dbReference type="ChEBI" id="CHEBI:37563"/>
    </ligand>
</feature>
<dbReference type="Gene3D" id="1.10.246.80">
    <property type="match status" value="1"/>
</dbReference>
<dbReference type="Pfam" id="PF12627">
    <property type="entry name" value="PolyA_pol_RNAbd"/>
    <property type="match status" value="1"/>
</dbReference>
<dbReference type="InterPro" id="IPR002646">
    <property type="entry name" value="PolA_pol_head_dom"/>
</dbReference>
<dbReference type="RefSeq" id="WP_008856748.1">
    <property type="nucleotide sequence ID" value="NZ_JH591039.1"/>
</dbReference>
<feature type="domain" description="Poly A polymerase head" evidence="12">
    <location>
        <begin position="31"/>
        <end position="151"/>
    </location>
</feature>
<keyword evidence="4 11" id="KW-0548">Nucleotidyltransferase</keyword>
<dbReference type="Proteomes" id="UP000005025">
    <property type="component" value="Unassembled WGS sequence"/>
</dbReference>
<dbReference type="OrthoDB" id="9805698at2"/>
<feature type="binding site" evidence="11">
    <location>
        <position position="51"/>
    </location>
    <ligand>
        <name>Mg(2+)</name>
        <dbReference type="ChEBI" id="CHEBI:18420"/>
    </ligand>
</feature>
<evidence type="ECO:0000256" key="6">
    <source>
        <dbReference type="ARBA" id="ARBA00022741"/>
    </source>
</evidence>
<comment type="cofactor">
    <cofactor evidence="1 11">
        <name>Mg(2+)</name>
        <dbReference type="ChEBI" id="CHEBI:18420"/>
    </cofactor>
</comment>
<evidence type="ECO:0000259" key="12">
    <source>
        <dbReference type="Pfam" id="PF01743"/>
    </source>
</evidence>
<dbReference type="STRING" id="797516.HMPREF9104_01573"/>
<comment type="subunit">
    <text evidence="11">Homodimer.</text>
</comment>
<dbReference type="PANTHER" id="PTHR46173">
    <property type="entry name" value="CCA TRNA NUCLEOTIDYLTRANSFERASE 1, MITOCHONDRIAL"/>
    <property type="match status" value="1"/>
</dbReference>
<dbReference type="GO" id="GO:0001680">
    <property type="term" value="P:tRNA 3'-terminal CCA addition"/>
    <property type="evidence" value="ECO:0007669"/>
    <property type="project" value="UniProtKB-UniRule"/>
</dbReference>
<keyword evidence="9 11" id="KW-0460">Magnesium</keyword>
<dbReference type="GO" id="GO:0042245">
    <property type="term" value="P:RNA repair"/>
    <property type="evidence" value="ECO:0007669"/>
    <property type="project" value="UniProtKB-KW"/>
</dbReference>
<feature type="binding site" evidence="11">
    <location>
        <position position="163"/>
    </location>
    <ligand>
        <name>CTP</name>
        <dbReference type="ChEBI" id="CHEBI:37563"/>
    </ligand>
</feature>
<dbReference type="InterPro" id="IPR032810">
    <property type="entry name" value="CCA-adding_enz_C"/>
</dbReference>
<dbReference type="EMBL" id="AGRJ01000152">
    <property type="protein sequence ID" value="EHO51059.1"/>
    <property type="molecule type" value="Genomic_DNA"/>
</dbReference>
<feature type="binding site" evidence="11">
    <location>
        <position position="163"/>
    </location>
    <ligand>
        <name>ATP</name>
        <dbReference type="ChEBI" id="CHEBI:30616"/>
    </ligand>
</feature>
<feature type="binding site" evidence="11">
    <location>
        <position position="172"/>
    </location>
    <ligand>
        <name>ATP</name>
        <dbReference type="ChEBI" id="CHEBI:30616"/>
    </ligand>
</feature>
<comment type="caution">
    <text evidence="15">The sequence shown here is derived from an EMBL/GenBank/DDBJ whole genome shotgun (WGS) entry which is preliminary data.</text>
</comment>
<evidence type="ECO:0000256" key="10">
    <source>
        <dbReference type="ARBA" id="ARBA00022884"/>
    </source>
</evidence>
<dbReference type="Pfam" id="PF01743">
    <property type="entry name" value="PolyA_pol"/>
    <property type="match status" value="1"/>
</dbReference>
<dbReference type="SUPFAM" id="SSF81301">
    <property type="entry name" value="Nucleotidyltransferase"/>
    <property type="match status" value="1"/>
</dbReference>
<dbReference type="CDD" id="cd05398">
    <property type="entry name" value="NT_ClassII-CCAase"/>
    <property type="match status" value="1"/>
</dbReference>